<evidence type="ECO:0000256" key="2">
    <source>
        <dbReference type="ARBA" id="ARBA00022723"/>
    </source>
</evidence>
<protein>
    <recommendedName>
        <fullName evidence="6">Zn(2)-C6 fungal-type domain-containing protein</fullName>
    </recommendedName>
</protein>
<accession>A0A8X7SZG8</accession>
<feature type="region of interest" description="Disordered" evidence="5">
    <location>
        <begin position="1322"/>
        <end position="1430"/>
    </location>
</feature>
<feature type="compositionally biased region" description="Low complexity" evidence="5">
    <location>
        <begin position="970"/>
        <end position="983"/>
    </location>
</feature>
<dbReference type="InterPro" id="IPR036864">
    <property type="entry name" value="Zn2-C6_fun-type_DNA-bd_sf"/>
</dbReference>
<evidence type="ECO:0000256" key="5">
    <source>
        <dbReference type="SAM" id="MobiDB-lite"/>
    </source>
</evidence>
<dbReference type="PROSITE" id="PS50048">
    <property type="entry name" value="ZN2_CY6_FUNGAL_2"/>
    <property type="match status" value="1"/>
</dbReference>
<evidence type="ECO:0000259" key="6">
    <source>
        <dbReference type="PROSITE" id="PS50048"/>
    </source>
</evidence>
<dbReference type="GO" id="GO:0000981">
    <property type="term" value="F:DNA-binding transcription factor activity, RNA polymerase II-specific"/>
    <property type="evidence" value="ECO:0007669"/>
    <property type="project" value="InterPro"/>
</dbReference>
<reference evidence="7" key="1">
    <citation type="submission" date="2016-04" db="EMBL/GenBank/DDBJ databases">
        <authorList>
            <person name="Nguyen H.D."/>
            <person name="Samba Siva P."/>
            <person name="Cullis J."/>
            <person name="Levesque C.A."/>
            <person name="Hambleton S."/>
        </authorList>
    </citation>
    <scope>NUCLEOTIDE SEQUENCE</scope>
    <source>
        <strain evidence="7">DAOMC 236426</strain>
    </source>
</reference>
<feature type="region of interest" description="Disordered" evidence="5">
    <location>
        <begin position="249"/>
        <end position="410"/>
    </location>
</feature>
<feature type="domain" description="Zn(2)-C6 fungal-type" evidence="6">
    <location>
        <begin position="104"/>
        <end position="133"/>
    </location>
</feature>
<evidence type="ECO:0000256" key="1">
    <source>
        <dbReference type="ARBA" id="ARBA00004123"/>
    </source>
</evidence>
<dbReference type="InterPro" id="IPR007219">
    <property type="entry name" value="XnlR_reg_dom"/>
</dbReference>
<feature type="region of interest" description="Disordered" evidence="5">
    <location>
        <begin position="1088"/>
        <end position="1114"/>
    </location>
</feature>
<proteinExistence type="predicted"/>
<dbReference type="EMBL" id="LWDE02000076">
    <property type="protein sequence ID" value="KAE8253767.1"/>
    <property type="molecule type" value="Genomic_DNA"/>
</dbReference>
<evidence type="ECO:0000313" key="7">
    <source>
        <dbReference type="EMBL" id="KAE8253767.1"/>
    </source>
</evidence>
<dbReference type="GO" id="GO:0006351">
    <property type="term" value="P:DNA-templated transcription"/>
    <property type="evidence" value="ECO:0007669"/>
    <property type="project" value="InterPro"/>
</dbReference>
<feature type="compositionally biased region" description="Polar residues" evidence="5">
    <location>
        <begin position="384"/>
        <end position="395"/>
    </location>
</feature>
<dbReference type="PANTHER" id="PTHR31001:SF87">
    <property type="entry name" value="COL-21"/>
    <property type="match status" value="1"/>
</dbReference>
<feature type="region of interest" description="Disordered" evidence="5">
    <location>
        <begin position="1445"/>
        <end position="1487"/>
    </location>
</feature>
<dbReference type="PROSITE" id="PS00463">
    <property type="entry name" value="ZN2_CY6_FUNGAL_1"/>
    <property type="match status" value="1"/>
</dbReference>
<feature type="compositionally biased region" description="Basic and acidic residues" evidence="5">
    <location>
        <begin position="307"/>
        <end position="334"/>
    </location>
</feature>
<dbReference type="GO" id="GO:0005634">
    <property type="term" value="C:nucleus"/>
    <property type="evidence" value="ECO:0007669"/>
    <property type="project" value="UniProtKB-SubCell"/>
</dbReference>
<feature type="compositionally biased region" description="Pro residues" evidence="5">
    <location>
        <begin position="1"/>
        <end position="10"/>
    </location>
</feature>
<feature type="compositionally biased region" description="Polar residues" evidence="5">
    <location>
        <begin position="1407"/>
        <end position="1427"/>
    </location>
</feature>
<keyword evidence="3" id="KW-0539">Nucleus</keyword>
<feature type="compositionally biased region" description="Low complexity" evidence="5">
    <location>
        <begin position="1093"/>
        <end position="1110"/>
    </location>
</feature>
<dbReference type="SUPFAM" id="SSF57701">
    <property type="entry name" value="Zn2/Cys6 DNA-binding domain"/>
    <property type="match status" value="1"/>
</dbReference>
<feature type="region of interest" description="Disordered" evidence="5">
    <location>
        <begin position="1"/>
        <end position="82"/>
    </location>
</feature>
<keyword evidence="4" id="KW-0175">Coiled coil</keyword>
<feature type="region of interest" description="Disordered" evidence="5">
    <location>
        <begin position="920"/>
        <end position="1007"/>
    </location>
</feature>
<dbReference type="SMART" id="SM00066">
    <property type="entry name" value="GAL4"/>
    <property type="match status" value="1"/>
</dbReference>
<keyword evidence="8" id="KW-1185">Reference proteome</keyword>
<dbReference type="InterPro" id="IPR050613">
    <property type="entry name" value="Sec_Metabolite_Reg"/>
</dbReference>
<dbReference type="PANTHER" id="PTHR31001">
    <property type="entry name" value="UNCHARACTERIZED TRANSCRIPTIONAL REGULATORY PROTEIN"/>
    <property type="match status" value="1"/>
</dbReference>
<feature type="compositionally biased region" description="Polar residues" evidence="5">
    <location>
        <begin position="1333"/>
        <end position="1349"/>
    </location>
</feature>
<organism evidence="7 8">
    <name type="scientific">Tilletia controversa</name>
    <name type="common">dwarf bunt fungus</name>
    <dbReference type="NCBI Taxonomy" id="13291"/>
    <lineage>
        <taxon>Eukaryota</taxon>
        <taxon>Fungi</taxon>
        <taxon>Dikarya</taxon>
        <taxon>Basidiomycota</taxon>
        <taxon>Ustilaginomycotina</taxon>
        <taxon>Exobasidiomycetes</taxon>
        <taxon>Tilletiales</taxon>
        <taxon>Tilletiaceae</taxon>
        <taxon>Tilletia</taxon>
    </lineage>
</organism>
<comment type="caution">
    <text evidence="7">The sequence shown here is derived from an EMBL/GenBank/DDBJ whole genome shotgun (WGS) entry which is preliminary data.</text>
</comment>
<dbReference type="Pfam" id="PF00172">
    <property type="entry name" value="Zn_clus"/>
    <property type="match status" value="1"/>
</dbReference>
<feature type="compositionally biased region" description="Low complexity" evidence="5">
    <location>
        <begin position="266"/>
        <end position="278"/>
    </location>
</feature>
<dbReference type="InterPro" id="IPR001138">
    <property type="entry name" value="Zn2Cys6_DnaBD"/>
</dbReference>
<dbReference type="CDD" id="cd12148">
    <property type="entry name" value="fungal_TF_MHR"/>
    <property type="match status" value="1"/>
</dbReference>
<feature type="compositionally biased region" description="Polar residues" evidence="5">
    <location>
        <begin position="950"/>
        <end position="969"/>
    </location>
</feature>
<evidence type="ECO:0000256" key="3">
    <source>
        <dbReference type="ARBA" id="ARBA00023242"/>
    </source>
</evidence>
<dbReference type="Pfam" id="PF04082">
    <property type="entry name" value="Fungal_trans"/>
    <property type="match status" value="1"/>
</dbReference>
<dbReference type="SMART" id="SM00906">
    <property type="entry name" value="Fungal_trans"/>
    <property type="match status" value="1"/>
</dbReference>
<dbReference type="Gene3D" id="4.10.240.10">
    <property type="entry name" value="Zn(2)-C6 fungal-type DNA-binding domain"/>
    <property type="match status" value="1"/>
</dbReference>
<reference evidence="7" key="2">
    <citation type="journal article" date="2019" name="IMA Fungus">
        <title>Genome sequencing and comparison of five Tilletia species to identify candidate genes for the detection of regulated species infecting wheat.</title>
        <authorList>
            <person name="Nguyen H.D.T."/>
            <person name="Sultana T."/>
            <person name="Kesanakurti P."/>
            <person name="Hambleton S."/>
        </authorList>
    </citation>
    <scope>NUCLEOTIDE SEQUENCE</scope>
    <source>
        <strain evidence="7">DAOMC 236426</strain>
    </source>
</reference>
<dbReference type="GO" id="GO:0003677">
    <property type="term" value="F:DNA binding"/>
    <property type="evidence" value="ECO:0007669"/>
    <property type="project" value="InterPro"/>
</dbReference>
<evidence type="ECO:0000313" key="8">
    <source>
        <dbReference type="Proteomes" id="UP000077684"/>
    </source>
</evidence>
<comment type="subcellular location">
    <subcellularLocation>
        <location evidence="1">Nucleus</location>
    </subcellularLocation>
</comment>
<feature type="compositionally biased region" description="Polar residues" evidence="5">
    <location>
        <begin position="295"/>
        <end position="304"/>
    </location>
</feature>
<dbReference type="GO" id="GO:0008270">
    <property type="term" value="F:zinc ion binding"/>
    <property type="evidence" value="ECO:0007669"/>
    <property type="project" value="InterPro"/>
</dbReference>
<dbReference type="CDD" id="cd00067">
    <property type="entry name" value="GAL4"/>
    <property type="match status" value="1"/>
</dbReference>
<keyword evidence="2" id="KW-0479">Metal-binding</keyword>
<name>A0A8X7SZG8_9BASI</name>
<feature type="compositionally biased region" description="Low complexity" evidence="5">
    <location>
        <begin position="11"/>
        <end position="82"/>
    </location>
</feature>
<sequence>MPTPPQPQPQSQPASSAGTMQASASAPASTAAPVPTTSTPQKPTTSNAETGAAPAAIAGPSRPNTSAGAGASTSAARQPQTVAAVVAASVAARRERKRKRVHYSCAECHRRKSKCDRKTPCQPCIDRGIGDTCRPFEDGDEHGDARDRIQRLEDLVEGLGEAQAKLAQELTALQRAQQLTAGSLALTRRDFGQHPTMSSAGVDARGLVEAAGAMETEHSKREGLAYAREILENGADAYSGYRLPPSLDTANGGATRFRSHLQPRNSLSSTAPAPLSLSNQFASPEDSSRDDSSYRVPNQAQSYAGSELRHGHELDDDTDNHHQHGDGDDDGHPERGRRRDRARFRDVSGGPGDEDVSMAHRSHEDDDDDEDGEEDGEDGVDGGSSSRGTGRLTHNTKIEPAENFEGGLTVEGGMHGEANFYGALALPSVSRSVVRTEIRGEHLELHADLPRCPASVMLYRLIHEGGAPPDILQQLMADLPSKETCDTLVRLYFRDINWTRLPIHEASFRQSYDELMEFRSGRSLNESGETGGRYAAFLALLFVILATVKRSQPEEMGSEEDARTGSIKLLHGFKKTAAIAASIRIDHLDMLVAHLLAARWYIVNRHSAEAWAALGFAVRAAQALGMHRDGSKLGLDAVTTERRRRLFSLVQYLDSTTSILLGRPLGINPAHCDSQPPSDIDIDTMPRASRPHPAIIYREGVPPGLFAFIAIRHEMNRLTGRIVEHFQNLEKARQYSDVMSIDADLRKIRDTLPGPYRHTDADTSYDSICPWLPLHRYLLNIEIFYFRITLHRPYMLRSSDAKYDFSRRAAIDSAKADRLLRETYKRTVEWPSNRCRRTFMGGLYRLFNATLIFAVALLQDPKGPDAADFATHLDEFIERHRSADRTDAATRREVKIIELFRSKALDPTWCALTATGTTPHPSKALLAIHGPGNIRPSSSSGPRRSHSRSALNAANNVNLGSALPNPSMTSAPLGPSAAGGAEAVPSPSSDDHHRRASSATGGIHFGDERSVIHAAPASSSMASISVPYAVSGVAGGVISPGGGAGAGAGAGGSMGSYGAAFGQGAAPVQSQSATAALSHLRHGALQRAPVSEAGSAASGSGHSPANGAAAISSHHRPSYVTAMSENGTGGINVPGSLVPPGSSSFTSLFGNGGVSGGSGSVARNTPGGLNGAGFWASALASGSGSGSTSTPAPNATNLGGPSAFDFSGGLSLGSFDGGSGGFGNMMGLGDADFAQSLFDQLGVSLDQFGLASGSGTVMGDGLFGGVGGTGGGTGLMGMGMGSTSTTQAVDGSVYDAASQQQQAGADLGPDSFNFDFGRAHMQAPPSQGGVHHTLTSSMAGTNHAGTASASAALPHQPVSTSTSFAEPGMSANRFSGGQGQTGNPSNAILAHPPGTVGGGGSGGSSSDITNSNKDSNGNGNAPPTSGSEWAGVRAWGPLVEAIALATGGSHSGGGGSSSAQGSVGGGPGQGPIESLPKGNGRGGRARD</sequence>
<evidence type="ECO:0000256" key="4">
    <source>
        <dbReference type="SAM" id="Coils"/>
    </source>
</evidence>
<feature type="compositionally biased region" description="Gly residues" evidence="5">
    <location>
        <begin position="1449"/>
        <end position="1469"/>
    </location>
</feature>
<dbReference type="Proteomes" id="UP000077684">
    <property type="component" value="Unassembled WGS sequence"/>
</dbReference>
<feature type="coiled-coil region" evidence="4">
    <location>
        <begin position="149"/>
        <end position="179"/>
    </location>
</feature>
<feature type="compositionally biased region" description="Acidic residues" evidence="5">
    <location>
        <begin position="365"/>
        <end position="380"/>
    </location>
</feature>
<gene>
    <name evidence="7" type="ORF">A4X06_0g1221</name>
</gene>